<dbReference type="PANTHER" id="PTHR42825:SF2">
    <property type="entry name" value="BRANCHED-CHAIN-AMINO-ACID AMINOTRANSFERASE 3, CHLOROPLASTIC-RELATED"/>
    <property type="match status" value="1"/>
</dbReference>
<dbReference type="InterPro" id="IPR043131">
    <property type="entry name" value="BCAT-like_N"/>
</dbReference>
<evidence type="ECO:0000313" key="16">
    <source>
        <dbReference type="Proteomes" id="UP000255233"/>
    </source>
</evidence>
<reference evidence="15 16" key="1">
    <citation type="submission" date="2018-06" db="EMBL/GenBank/DDBJ databases">
        <authorList>
            <consortium name="Pathogen Informatics"/>
            <person name="Doyle S."/>
        </authorList>
    </citation>
    <scope>NUCLEOTIDE SEQUENCE [LARGE SCALE GENOMIC DNA]</scope>
    <source>
        <strain evidence="15 16">NCTC11190</strain>
    </source>
</reference>
<dbReference type="InterPro" id="IPR001544">
    <property type="entry name" value="Aminotrans_IV"/>
</dbReference>
<accession>A0A379MQ67</accession>
<comment type="pathway">
    <text evidence="3">Amino-acid biosynthesis; L-isoleucine biosynthesis; L-isoleucine from 2-oxobutanoate: step 4/4.</text>
</comment>
<dbReference type="OrthoDB" id="9804984at2"/>
<comment type="pathway">
    <text evidence="4">Amino-acid biosynthesis; L-valine biosynthesis; L-valine from pyruvate: step 4/4.</text>
</comment>
<dbReference type="Gene3D" id="3.30.470.10">
    <property type="match status" value="1"/>
</dbReference>
<dbReference type="GO" id="GO:0052656">
    <property type="term" value="F:L-isoleucine-2-oxoglutarate transaminase activity"/>
    <property type="evidence" value="ECO:0007669"/>
    <property type="project" value="RHEA"/>
</dbReference>
<dbReference type="RefSeq" id="WP_027290943.1">
    <property type="nucleotide sequence ID" value="NZ_UGVL01000001.1"/>
</dbReference>
<dbReference type="AlphaFoldDB" id="A0A379MQ67"/>
<evidence type="ECO:0000313" key="15">
    <source>
        <dbReference type="EMBL" id="SUE33020.1"/>
    </source>
</evidence>
<dbReference type="Pfam" id="PF01063">
    <property type="entry name" value="Aminotran_4"/>
    <property type="match status" value="1"/>
</dbReference>
<dbReference type="InterPro" id="IPR005786">
    <property type="entry name" value="B_amino_transII"/>
</dbReference>
<comment type="catalytic activity">
    <reaction evidence="12">
        <text>L-isoleucine + 2-oxoglutarate = (S)-3-methyl-2-oxopentanoate + L-glutamate</text>
        <dbReference type="Rhea" id="RHEA:24801"/>
        <dbReference type="ChEBI" id="CHEBI:16810"/>
        <dbReference type="ChEBI" id="CHEBI:29985"/>
        <dbReference type="ChEBI" id="CHEBI:35146"/>
        <dbReference type="ChEBI" id="CHEBI:58045"/>
        <dbReference type="EC" id="2.6.1.42"/>
    </reaction>
</comment>
<evidence type="ECO:0000256" key="2">
    <source>
        <dbReference type="ARBA" id="ARBA00003109"/>
    </source>
</evidence>
<evidence type="ECO:0000256" key="7">
    <source>
        <dbReference type="ARBA" id="ARBA00013053"/>
    </source>
</evidence>
<dbReference type="GO" id="GO:0052655">
    <property type="term" value="F:L-valine-2-oxoglutarate transaminase activity"/>
    <property type="evidence" value="ECO:0007669"/>
    <property type="project" value="RHEA"/>
</dbReference>
<keyword evidence="16" id="KW-1185">Reference proteome</keyword>
<dbReference type="InterPro" id="IPR033939">
    <property type="entry name" value="BCAT_family"/>
</dbReference>
<dbReference type="Proteomes" id="UP000255233">
    <property type="component" value="Unassembled WGS sequence"/>
</dbReference>
<dbReference type="GO" id="GO:0009099">
    <property type="term" value="P:L-valine biosynthetic process"/>
    <property type="evidence" value="ECO:0007669"/>
    <property type="project" value="UniProtKB-UniPathway"/>
</dbReference>
<dbReference type="EC" id="2.6.1.42" evidence="7"/>
<dbReference type="GO" id="GO:0009097">
    <property type="term" value="P:isoleucine biosynthetic process"/>
    <property type="evidence" value="ECO:0007669"/>
    <property type="project" value="UniProtKB-UniPathway"/>
</dbReference>
<dbReference type="InterPro" id="IPR043132">
    <property type="entry name" value="BCAT-like_C"/>
</dbReference>
<dbReference type="NCBIfam" id="NF009897">
    <property type="entry name" value="PRK13357.1"/>
    <property type="match status" value="1"/>
</dbReference>
<dbReference type="GO" id="GO:0052654">
    <property type="term" value="F:L-leucine-2-oxoglutarate transaminase activity"/>
    <property type="evidence" value="ECO:0007669"/>
    <property type="project" value="RHEA"/>
</dbReference>
<evidence type="ECO:0000256" key="13">
    <source>
        <dbReference type="ARBA" id="ARBA00049229"/>
    </source>
</evidence>
<organism evidence="15 16">
    <name type="scientific">Rikenella microfusus</name>
    <dbReference type="NCBI Taxonomy" id="28139"/>
    <lineage>
        <taxon>Bacteria</taxon>
        <taxon>Pseudomonadati</taxon>
        <taxon>Bacteroidota</taxon>
        <taxon>Bacteroidia</taxon>
        <taxon>Bacteroidales</taxon>
        <taxon>Rikenellaceae</taxon>
        <taxon>Rikenella</taxon>
    </lineage>
</organism>
<comment type="similarity">
    <text evidence="6">Belongs to the class-IV pyridoxal-phosphate-dependent aminotransferase family.</text>
</comment>
<keyword evidence="9 15" id="KW-0808">Transferase</keyword>
<comment type="catalytic activity">
    <reaction evidence="11">
        <text>L-valine + 2-oxoglutarate = 3-methyl-2-oxobutanoate + L-glutamate</text>
        <dbReference type="Rhea" id="RHEA:24813"/>
        <dbReference type="ChEBI" id="CHEBI:11851"/>
        <dbReference type="ChEBI" id="CHEBI:16810"/>
        <dbReference type="ChEBI" id="CHEBI:29985"/>
        <dbReference type="ChEBI" id="CHEBI:57762"/>
        <dbReference type="EC" id="2.6.1.42"/>
    </reaction>
</comment>
<dbReference type="NCBIfam" id="TIGR01123">
    <property type="entry name" value="ilvE_II"/>
    <property type="match status" value="1"/>
</dbReference>
<dbReference type="PANTHER" id="PTHR42825">
    <property type="entry name" value="AMINO ACID AMINOTRANSFERASE"/>
    <property type="match status" value="1"/>
</dbReference>
<dbReference type="UniPathway" id="UPA00047">
    <property type="reaction ID" value="UER00058"/>
</dbReference>
<dbReference type="SUPFAM" id="SSF56752">
    <property type="entry name" value="D-aminoacid aminotransferase-like PLP-dependent enzymes"/>
    <property type="match status" value="1"/>
</dbReference>
<evidence type="ECO:0000256" key="6">
    <source>
        <dbReference type="ARBA" id="ARBA00009320"/>
    </source>
</evidence>
<protein>
    <recommendedName>
        <fullName evidence="7">branched-chain-amino-acid transaminase</fullName>
        <ecNumber evidence="7">2.6.1.42</ecNumber>
    </recommendedName>
</protein>
<comment type="cofactor">
    <cofactor evidence="1">
        <name>pyridoxal 5'-phosphate</name>
        <dbReference type="ChEBI" id="CHEBI:597326"/>
    </cofactor>
</comment>
<evidence type="ECO:0000256" key="5">
    <source>
        <dbReference type="ARBA" id="ARBA00005072"/>
    </source>
</evidence>
<comment type="pathway">
    <text evidence="5">Amino-acid biosynthesis; L-leucine biosynthesis; L-leucine from 3-methyl-2-oxobutanoate: step 4/4.</text>
</comment>
<keyword evidence="8 15" id="KW-0032">Aminotransferase</keyword>
<evidence type="ECO:0000256" key="14">
    <source>
        <dbReference type="PIRSR" id="PIRSR006468-1"/>
    </source>
</evidence>
<gene>
    <name evidence="15" type="primary">ilvE</name>
    <name evidence="15" type="ORF">NCTC11190_00215</name>
</gene>
<evidence type="ECO:0000256" key="9">
    <source>
        <dbReference type="ARBA" id="ARBA00022679"/>
    </source>
</evidence>
<name>A0A379MQ67_9BACT</name>
<dbReference type="Gene3D" id="3.20.10.10">
    <property type="entry name" value="D-amino Acid Aminotransferase, subunit A, domain 2"/>
    <property type="match status" value="1"/>
</dbReference>
<dbReference type="InterPro" id="IPR036038">
    <property type="entry name" value="Aminotransferase-like"/>
</dbReference>
<evidence type="ECO:0000256" key="3">
    <source>
        <dbReference type="ARBA" id="ARBA00004824"/>
    </source>
</evidence>
<sequence>MKPQDIDWNNLSFGYTRTPVNVRCYWRDGQWGPIEEHTEETVTMHMAATAFHYGQTAFEGLKAFRCKDGKVRIFRMDENARRMQSSASYLQMAVPSVELFCEMVAKVVTDNKDYIPAYETGGSLYIRPVIVGSGPQLGVKPADETLLLMFVSPVGPYYSGGMKGISAIIDRTHDRAAPFGTGHTKAGGNYGASLTSALEGHEKGYDSVLYLDPAHHRYIDECGAANFFGIRVDGNGKAHYVTPDSHSILPSITNKSLKQIAADFGMEVEARHVELEELNTFSEAGCCGTAAVITPVSTIFDPADGKTYDFGQGVGPWTQKLYDELVGIQHGETEDRHGWNTVLDL</sequence>
<feature type="modified residue" description="N6-(pyridoxal phosphate)lysine" evidence="14">
    <location>
        <position position="185"/>
    </location>
</feature>
<evidence type="ECO:0000256" key="10">
    <source>
        <dbReference type="ARBA" id="ARBA00022898"/>
    </source>
</evidence>
<keyword evidence="10" id="KW-0663">Pyridoxal phosphate</keyword>
<evidence type="ECO:0000256" key="8">
    <source>
        <dbReference type="ARBA" id="ARBA00022576"/>
    </source>
</evidence>
<evidence type="ECO:0000256" key="4">
    <source>
        <dbReference type="ARBA" id="ARBA00004931"/>
    </source>
</evidence>
<proteinExistence type="inferred from homology"/>
<dbReference type="EMBL" id="UGVL01000001">
    <property type="protein sequence ID" value="SUE33020.1"/>
    <property type="molecule type" value="Genomic_DNA"/>
</dbReference>
<dbReference type="UniPathway" id="UPA00048">
    <property type="reaction ID" value="UER00073"/>
</dbReference>
<dbReference type="UniPathway" id="UPA00049">
    <property type="reaction ID" value="UER00062"/>
</dbReference>
<dbReference type="FunFam" id="3.30.470.10:FF:000004">
    <property type="entry name" value="Branched-chain-amino-acid aminotransferase"/>
    <property type="match status" value="1"/>
</dbReference>
<dbReference type="PIRSF" id="PIRSF006468">
    <property type="entry name" value="BCAT1"/>
    <property type="match status" value="1"/>
</dbReference>
<evidence type="ECO:0000256" key="12">
    <source>
        <dbReference type="ARBA" id="ARBA00048798"/>
    </source>
</evidence>
<comment type="catalytic activity">
    <reaction evidence="13">
        <text>L-leucine + 2-oxoglutarate = 4-methyl-2-oxopentanoate + L-glutamate</text>
        <dbReference type="Rhea" id="RHEA:18321"/>
        <dbReference type="ChEBI" id="CHEBI:16810"/>
        <dbReference type="ChEBI" id="CHEBI:17865"/>
        <dbReference type="ChEBI" id="CHEBI:29985"/>
        <dbReference type="ChEBI" id="CHEBI:57427"/>
        <dbReference type="EC" id="2.6.1.42"/>
    </reaction>
</comment>
<dbReference type="CDD" id="cd01557">
    <property type="entry name" value="BCAT_beta_family"/>
    <property type="match status" value="1"/>
</dbReference>
<evidence type="ECO:0000256" key="11">
    <source>
        <dbReference type="ARBA" id="ARBA00048212"/>
    </source>
</evidence>
<dbReference type="STRING" id="880526.GCA_000427365_01227"/>
<dbReference type="GO" id="GO:0009098">
    <property type="term" value="P:L-leucine biosynthetic process"/>
    <property type="evidence" value="ECO:0007669"/>
    <property type="project" value="UniProtKB-UniPathway"/>
</dbReference>
<comment type="function">
    <text evidence="2">Acts on leucine, isoleucine and valine.</text>
</comment>
<evidence type="ECO:0000256" key="1">
    <source>
        <dbReference type="ARBA" id="ARBA00001933"/>
    </source>
</evidence>